<dbReference type="AlphaFoldDB" id="A0A0N5BP39"/>
<evidence type="ECO:0000313" key="2">
    <source>
        <dbReference type="Proteomes" id="UP000046392"/>
    </source>
</evidence>
<sequence>MSSAGSARLQFLMILNPSEQRIYTASKIHKVNRIHKETDKSNDARRQTQHATSENDDPFIRRVPIAVANTLDQ</sequence>
<keyword evidence="2" id="KW-1185">Reference proteome</keyword>
<feature type="compositionally biased region" description="Basic and acidic residues" evidence="1">
    <location>
        <begin position="34"/>
        <end position="46"/>
    </location>
</feature>
<feature type="region of interest" description="Disordered" evidence="1">
    <location>
        <begin position="34"/>
        <end position="59"/>
    </location>
</feature>
<name>A0A0N5BP39_STREA</name>
<protein>
    <submittedName>
        <fullName evidence="3">Uncharacterized protein</fullName>
    </submittedName>
</protein>
<dbReference type="Proteomes" id="UP000046392">
    <property type="component" value="Unplaced"/>
</dbReference>
<reference evidence="3" key="1">
    <citation type="submission" date="2017-02" db="UniProtKB">
        <authorList>
            <consortium name="WormBaseParasite"/>
        </authorList>
    </citation>
    <scope>IDENTIFICATION</scope>
</reference>
<proteinExistence type="predicted"/>
<dbReference type="WBParaSite" id="SPAL_0000766584.1">
    <property type="protein sequence ID" value="SPAL_0000766584.1"/>
    <property type="gene ID" value="SPAL_0000766584"/>
</dbReference>
<accession>A0A0N5BP39</accession>
<evidence type="ECO:0000313" key="3">
    <source>
        <dbReference type="WBParaSite" id="SPAL_0000766584.1"/>
    </source>
</evidence>
<evidence type="ECO:0000256" key="1">
    <source>
        <dbReference type="SAM" id="MobiDB-lite"/>
    </source>
</evidence>
<organism evidence="2 3">
    <name type="scientific">Strongyloides papillosus</name>
    <name type="common">Intestinal threadworm</name>
    <dbReference type="NCBI Taxonomy" id="174720"/>
    <lineage>
        <taxon>Eukaryota</taxon>
        <taxon>Metazoa</taxon>
        <taxon>Ecdysozoa</taxon>
        <taxon>Nematoda</taxon>
        <taxon>Chromadorea</taxon>
        <taxon>Rhabditida</taxon>
        <taxon>Tylenchina</taxon>
        <taxon>Panagrolaimomorpha</taxon>
        <taxon>Strongyloidoidea</taxon>
        <taxon>Strongyloididae</taxon>
        <taxon>Strongyloides</taxon>
    </lineage>
</organism>